<dbReference type="InterPro" id="IPR007367">
    <property type="entry name" value="DUF433"/>
</dbReference>
<dbReference type="SUPFAM" id="SSF46689">
    <property type="entry name" value="Homeodomain-like"/>
    <property type="match status" value="1"/>
</dbReference>
<evidence type="ECO:0000313" key="1">
    <source>
        <dbReference type="EMBL" id="RSK44869.1"/>
    </source>
</evidence>
<sequence length="102" mass="12062">MVITENCLWGQPRLENRRLAVGDIVSQIDINSTIYEALQDYEITLQQARQALHYCRTLQCVKDKPIKFCHNCTLRVQQEGEADGDEQDNWKRADRLFREYFP</sequence>
<keyword evidence="2" id="KW-1185">Reference proteome</keyword>
<accession>A0A3R9NWC3</accession>
<comment type="caution">
    <text evidence="1">The sequence shown here is derived from an EMBL/GenBank/DDBJ whole genome shotgun (WGS) entry which is preliminary data.</text>
</comment>
<dbReference type="Proteomes" id="UP000270291">
    <property type="component" value="Unassembled WGS sequence"/>
</dbReference>
<dbReference type="InterPro" id="IPR036388">
    <property type="entry name" value="WH-like_DNA-bd_sf"/>
</dbReference>
<reference evidence="1 2" key="1">
    <citation type="submission" date="2018-12" db="EMBL/GenBank/DDBJ databases">
        <authorList>
            <person name="Feng G."/>
            <person name="Zhu H."/>
        </authorList>
    </citation>
    <scope>NUCLEOTIDE SEQUENCE [LARGE SCALE GENOMIC DNA]</scope>
    <source>
        <strain evidence="1 2">LMG 26000</strain>
    </source>
</reference>
<name>A0A3R9NWC3_9BACT</name>
<dbReference type="RefSeq" id="WP_125437171.1">
    <property type="nucleotide sequence ID" value="NZ_RWIU01000002.1"/>
</dbReference>
<dbReference type="EMBL" id="RWIU01000002">
    <property type="protein sequence ID" value="RSK44869.1"/>
    <property type="molecule type" value="Genomic_DNA"/>
</dbReference>
<protein>
    <submittedName>
        <fullName evidence="1">DUF433 domain-containing protein</fullName>
    </submittedName>
</protein>
<organism evidence="1 2">
    <name type="scientific">Hymenobacter perfusus</name>
    <dbReference type="NCBI Taxonomy" id="1236770"/>
    <lineage>
        <taxon>Bacteria</taxon>
        <taxon>Pseudomonadati</taxon>
        <taxon>Bacteroidota</taxon>
        <taxon>Cytophagia</taxon>
        <taxon>Cytophagales</taxon>
        <taxon>Hymenobacteraceae</taxon>
        <taxon>Hymenobacter</taxon>
    </lineage>
</organism>
<dbReference type="AlphaFoldDB" id="A0A3R9NWC3"/>
<dbReference type="InterPro" id="IPR009057">
    <property type="entry name" value="Homeodomain-like_sf"/>
</dbReference>
<proteinExistence type="predicted"/>
<dbReference type="Gene3D" id="1.10.10.10">
    <property type="entry name" value="Winged helix-like DNA-binding domain superfamily/Winged helix DNA-binding domain"/>
    <property type="match status" value="1"/>
</dbReference>
<gene>
    <name evidence="1" type="ORF">EI293_09610</name>
</gene>
<dbReference type="Pfam" id="PF04255">
    <property type="entry name" value="DUF433"/>
    <property type="match status" value="1"/>
</dbReference>
<evidence type="ECO:0000313" key="2">
    <source>
        <dbReference type="Proteomes" id="UP000270291"/>
    </source>
</evidence>
<dbReference type="OrthoDB" id="981505at2"/>